<dbReference type="PROSITE" id="PS50893">
    <property type="entry name" value="ABC_TRANSPORTER_2"/>
    <property type="match status" value="1"/>
</dbReference>
<proteinExistence type="predicted"/>
<evidence type="ECO:0000313" key="6">
    <source>
        <dbReference type="Proteomes" id="UP000326961"/>
    </source>
</evidence>
<keyword evidence="2" id="KW-0547">Nucleotide-binding</keyword>
<dbReference type="AlphaFoldDB" id="A0A5P3XIN4"/>
<protein>
    <submittedName>
        <fullName evidence="5">ATP-binding cassette domain-containing protein</fullName>
    </submittedName>
</protein>
<dbReference type="EMBL" id="CP032452">
    <property type="protein sequence ID" value="QEZ70210.1"/>
    <property type="molecule type" value="Genomic_DNA"/>
</dbReference>
<dbReference type="PANTHER" id="PTHR42781">
    <property type="entry name" value="SPERMIDINE/PUTRESCINE IMPORT ATP-BINDING PROTEIN POTA"/>
    <property type="match status" value="1"/>
</dbReference>
<evidence type="ECO:0000256" key="2">
    <source>
        <dbReference type="ARBA" id="ARBA00022741"/>
    </source>
</evidence>
<reference evidence="5 6" key="1">
    <citation type="submission" date="2018-09" db="EMBL/GenBank/DDBJ databases">
        <title>A clostridial neurotoxin that targets Anopheles mosquitoes.</title>
        <authorList>
            <person name="Contreras E."/>
            <person name="Masuyer G."/>
            <person name="Qureshi N."/>
            <person name="Chawla S."/>
            <person name="Lim H.L."/>
            <person name="Chen J."/>
            <person name="Stenmark P."/>
            <person name="Gill S."/>
        </authorList>
    </citation>
    <scope>NUCLEOTIDE SEQUENCE [LARGE SCALE GENOMIC DNA]</scope>
    <source>
        <strain evidence="5 6">Cbm</strain>
    </source>
</reference>
<dbReference type="GO" id="GO:0016887">
    <property type="term" value="F:ATP hydrolysis activity"/>
    <property type="evidence" value="ECO:0007669"/>
    <property type="project" value="InterPro"/>
</dbReference>
<dbReference type="RefSeq" id="WP_021429761.1">
    <property type="nucleotide sequence ID" value="NZ_BROK01000100.1"/>
</dbReference>
<dbReference type="SMART" id="SM00382">
    <property type="entry name" value="AAA"/>
    <property type="match status" value="1"/>
</dbReference>
<keyword evidence="3 5" id="KW-0067">ATP-binding</keyword>
<dbReference type="GO" id="GO:0005524">
    <property type="term" value="F:ATP binding"/>
    <property type="evidence" value="ECO:0007669"/>
    <property type="project" value="UniProtKB-KW"/>
</dbReference>
<dbReference type="PANTHER" id="PTHR42781:SF4">
    <property type="entry name" value="SPERMIDINE_PUTRESCINE IMPORT ATP-BINDING PROTEIN POTA"/>
    <property type="match status" value="1"/>
</dbReference>
<evidence type="ECO:0000256" key="1">
    <source>
        <dbReference type="ARBA" id="ARBA00022448"/>
    </source>
</evidence>
<dbReference type="Pfam" id="PF00005">
    <property type="entry name" value="ABC_tran"/>
    <property type="match status" value="1"/>
</dbReference>
<dbReference type="Gene3D" id="3.40.50.300">
    <property type="entry name" value="P-loop containing nucleotide triphosphate hydrolases"/>
    <property type="match status" value="1"/>
</dbReference>
<dbReference type="InterPro" id="IPR050093">
    <property type="entry name" value="ABC_SmlMolc_Importer"/>
</dbReference>
<dbReference type="InterPro" id="IPR017871">
    <property type="entry name" value="ABC_transporter-like_CS"/>
</dbReference>
<organism evidence="5 6">
    <name type="scientific">Paraclostridium bifermentans</name>
    <name type="common">Clostridium bifermentans</name>
    <dbReference type="NCBI Taxonomy" id="1490"/>
    <lineage>
        <taxon>Bacteria</taxon>
        <taxon>Bacillati</taxon>
        <taxon>Bacillota</taxon>
        <taxon>Clostridia</taxon>
        <taxon>Peptostreptococcales</taxon>
        <taxon>Peptostreptococcaceae</taxon>
        <taxon>Paraclostridium</taxon>
    </lineage>
</organism>
<dbReference type="InterPro" id="IPR003593">
    <property type="entry name" value="AAA+_ATPase"/>
</dbReference>
<dbReference type="InterPro" id="IPR003439">
    <property type="entry name" value="ABC_transporter-like_ATP-bd"/>
</dbReference>
<dbReference type="SUPFAM" id="SSF52540">
    <property type="entry name" value="P-loop containing nucleoside triphosphate hydrolases"/>
    <property type="match status" value="1"/>
</dbReference>
<evidence type="ECO:0000313" key="5">
    <source>
        <dbReference type="EMBL" id="QEZ70210.1"/>
    </source>
</evidence>
<keyword evidence="1" id="KW-0813">Transport</keyword>
<accession>A0A5P3XIN4</accession>
<dbReference type="InterPro" id="IPR027417">
    <property type="entry name" value="P-loop_NTPase"/>
</dbReference>
<dbReference type="Proteomes" id="UP000326961">
    <property type="component" value="Chromosome"/>
</dbReference>
<evidence type="ECO:0000256" key="3">
    <source>
        <dbReference type="ARBA" id="ARBA00022840"/>
    </source>
</evidence>
<name>A0A5P3XIN4_PARBF</name>
<gene>
    <name evidence="5" type="ORF">D4A35_15400</name>
</gene>
<evidence type="ECO:0000259" key="4">
    <source>
        <dbReference type="PROSITE" id="PS50893"/>
    </source>
</evidence>
<dbReference type="PROSITE" id="PS00211">
    <property type="entry name" value="ABC_TRANSPORTER_1"/>
    <property type="match status" value="1"/>
</dbReference>
<feature type="domain" description="ABC transporter" evidence="4">
    <location>
        <begin position="2"/>
        <end position="233"/>
    </location>
</feature>
<sequence>MSLYVDIEKTLKNYKLRVFIDQTNKITGLLGESGCGKSMTLKCIAGLENPDKGRITLNGKVLYDSEKNINLKPQERNVGFVFQNYALFPHMTVYENIEIGLKNIDKKNKNLICNKYIEDFNLEKVKNNLPNQLSGGQQQRVALARALAKEPDILLLDEPLSALDYHLRDEIEENLRVILNRYKGSTIFVTHNINEAYRVCEDIVVYDEGVGVVTRNKYELFNNPKSIKEAKLTGFKNISRFKFINDNLIYAIDWNLNIDIDNANQYKNLQYLCIREYDIKISENRRSDEIYMEVINITENPFDFTIVIKNEKFSNAAVIYMNIKKHDINTIIGDSIKVIFNKEKICFF</sequence>